<comment type="similarity">
    <text evidence="1 6">Belongs to the glycosyl hydrolase 8 (cellulase D) family.</text>
</comment>
<dbReference type="SUPFAM" id="SSF48208">
    <property type="entry name" value="Six-hairpin glycosidases"/>
    <property type="match status" value="1"/>
</dbReference>
<comment type="caution">
    <text evidence="7">The sequence shown here is derived from an EMBL/GenBank/DDBJ whole genome shotgun (WGS) entry which is preliminary data.</text>
</comment>
<keyword evidence="6" id="KW-0119">Carbohydrate metabolism</keyword>
<dbReference type="AlphaFoldDB" id="A0A1G1UYN8"/>
<keyword evidence="6" id="KW-0624">Polysaccharide degradation</keyword>
<dbReference type="EMBL" id="MHBW01000030">
    <property type="protein sequence ID" value="OGY08254.1"/>
    <property type="molecule type" value="Genomic_DNA"/>
</dbReference>
<dbReference type="PROSITE" id="PS00812">
    <property type="entry name" value="GLYCOSYL_HYDROL_F8"/>
    <property type="match status" value="1"/>
</dbReference>
<protein>
    <recommendedName>
        <fullName evidence="6">Glucanase</fullName>
        <ecNumber evidence="6">3.2.1.-</ecNumber>
    </recommendedName>
</protein>
<evidence type="ECO:0000313" key="7">
    <source>
        <dbReference type="EMBL" id="OGY08254.1"/>
    </source>
</evidence>
<dbReference type="STRING" id="1797513.A2782_00555"/>
<evidence type="ECO:0000256" key="1">
    <source>
        <dbReference type="ARBA" id="ARBA00009209"/>
    </source>
</evidence>
<dbReference type="PRINTS" id="PR00735">
    <property type="entry name" value="GLHYDRLASE8"/>
</dbReference>
<keyword evidence="3 6" id="KW-0378">Hydrolase</keyword>
<dbReference type="EC" id="3.2.1.-" evidence="6"/>
<organism evidence="7 8">
    <name type="scientific">Candidatus Blackburnbacteria bacterium RIFCSPHIGHO2_01_FULL_43_15b</name>
    <dbReference type="NCBI Taxonomy" id="1797513"/>
    <lineage>
        <taxon>Bacteria</taxon>
        <taxon>Candidatus Blackburniibacteriota</taxon>
    </lineage>
</organism>
<evidence type="ECO:0000313" key="8">
    <source>
        <dbReference type="Proteomes" id="UP000177967"/>
    </source>
</evidence>
<sequence>MKKILGLTCLTLATLIFVYVFYNKSENTKSTRTFSNYTILSSTWEKYKGQFIQNDGRIIDYNQNAITTSEGQSYALLRAVWSDDKDTFDLVWKWTRENLKRKSDNLSGWKWGQRQDKTFGFLENGGDNSASDADTDIALSLILAGKRWGHQSYIDQAKPVLNDVWAKEVVRFQSKNYLSAGNWANLPSEIVLNPSYFTPYAWRLFAQTDNTHDWNSLINPAYDLLDALSGLPPDWVSIDKSTGQLKSPSVANLTTNYSYDAMRIPWRITVDYQWNKEERALNYLSSAFKKLRDDYLQNGKLPTSYSRDGNVINGDESPLMYSTALGYFKTTNQNLAEKIYQEKIIQLYSNDTNSFKESLPYYEQNWLWFGAALYNNKIIPF</sequence>
<dbReference type="GO" id="GO:0004553">
    <property type="term" value="F:hydrolase activity, hydrolyzing O-glycosyl compounds"/>
    <property type="evidence" value="ECO:0007669"/>
    <property type="project" value="InterPro"/>
</dbReference>
<gene>
    <name evidence="7" type="ORF">A2782_00555</name>
</gene>
<evidence type="ECO:0000256" key="5">
    <source>
        <dbReference type="PROSITE-ProRule" id="PRU10058"/>
    </source>
</evidence>
<evidence type="ECO:0000256" key="3">
    <source>
        <dbReference type="ARBA" id="ARBA00022801"/>
    </source>
</evidence>
<evidence type="ECO:0000256" key="6">
    <source>
        <dbReference type="RuleBase" id="RU361167"/>
    </source>
</evidence>
<reference evidence="7 8" key="1">
    <citation type="journal article" date="2016" name="Nat. Commun.">
        <title>Thousands of microbial genomes shed light on interconnected biogeochemical processes in an aquifer system.</title>
        <authorList>
            <person name="Anantharaman K."/>
            <person name="Brown C.T."/>
            <person name="Hug L.A."/>
            <person name="Sharon I."/>
            <person name="Castelle C.J."/>
            <person name="Probst A.J."/>
            <person name="Thomas B.C."/>
            <person name="Singh A."/>
            <person name="Wilkins M.J."/>
            <person name="Karaoz U."/>
            <person name="Brodie E.L."/>
            <person name="Williams K.H."/>
            <person name="Hubbard S.S."/>
            <person name="Banfield J.F."/>
        </authorList>
    </citation>
    <scope>NUCLEOTIDE SEQUENCE [LARGE SCALE GENOMIC DNA]</scope>
</reference>
<dbReference type="InterPro" id="IPR019834">
    <property type="entry name" value="Glyco_hydro_8_CS"/>
</dbReference>
<dbReference type="InterPro" id="IPR002037">
    <property type="entry name" value="Glyco_hydro_8"/>
</dbReference>
<dbReference type="Gene3D" id="1.50.10.10">
    <property type="match status" value="1"/>
</dbReference>
<accession>A0A1G1UYN8</accession>
<keyword evidence="2" id="KW-0732">Signal</keyword>
<dbReference type="InterPro" id="IPR008928">
    <property type="entry name" value="6-hairpin_glycosidase_sf"/>
</dbReference>
<dbReference type="Pfam" id="PF01270">
    <property type="entry name" value="Glyco_hydro_8"/>
    <property type="match status" value="1"/>
</dbReference>
<dbReference type="GO" id="GO:0000272">
    <property type="term" value="P:polysaccharide catabolic process"/>
    <property type="evidence" value="ECO:0007669"/>
    <property type="project" value="UniProtKB-KW"/>
</dbReference>
<dbReference type="Proteomes" id="UP000177967">
    <property type="component" value="Unassembled WGS sequence"/>
</dbReference>
<dbReference type="InterPro" id="IPR012341">
    <property type="entry name" value="6hp_glycosidase-like_sf"/>
</dbReference>
<name>A0A1G1UYN8_9BACT</name>
<keyword evidence="4 6" id="KW-0326">Glycosidase</keyword>
<evidence type="ECO:0000256" key="2">
    <source>
        <dbReference type="ARBA" id="ARBA00022729"/>
    </source>
</evidence>
<feature type="active site" description="Nucleophile" evidence="5">
    <location>
        <position position="132"/>
    </location>
</feature>
<proteinExistence type="inferred from homology"/>
<evidence type="ECO:0000256" key="4">
    <source>
        <dbReference type="ARBA" id="ARBA00023295"/>
    </source>
</evidence>